<keyword evidence="2 3" id="KW-0092">Biotin</keyword>
<dbReference type="GO" id="GO:0003989">
    <property type="term" value="F:acetyl-CoA carboxylase activity"/>
    <property type="evidence" value="ECO:0007669"/>
    <property type="project" value="InterPro"/>
</dbReference>
<comment type="caution">
    <text evidence="5">The sequence shown here is derived from an EMBL/GenBank/DDBJ whole genome shotgun (WGS) entry which is preliminary data.</text>
</comment>
<sequence>MAEILSPLPGIFYRRPGPDKDPYVKEGDRVDVGQTVGVVEVMKQFTEVRSDAAGTLDRFHIEDAGTVNPGDVIATVSEG</sequence>
<keyword evidence="3" id="KW-0444">Lipid biosynthesis</keyword>
<comment type="function">
    <text evidence="3">This protein is a component of the acetyl coenzyme A carboxylase complex; first, biotin carboxylase catalyzes the carboxylation of the carrier protein and then the transcarboxylase transfers the carboxyl group to form malonyl-CoA.</text>
</comment>
<reference evidence="5 6" key="1">
    <citation type="submission" date="2020-04" db="EMBL/GenBank/DDBJ databases">
        <title>Arthrobacter sp. nov.</title>
        <authorList>
            <person name="Liu S."/>
        </authorList>
    </citation>
    <scope>NUCLEOTIDE SEQUENCE [LARGE SCALE GENOMIC DNA]</scope>
    <source>
        <strain evidence="5 6">E918</strain>
    </source>
</reference>
<evidence type="ECO:0000256" key="3">
    <source>
        <dbReference type="RuleBase" id="RU364072"/>
    </source>
</evidence>
<dbReference type="CDD" id="cd06850">
    <property type="entry name" value="biotinyl_domain"/>
    <property type="match status" value="1"/>
</dbReference>
<dbReference type="GO" id="GO:0006633">
    <property type="term" value="P:fatty acid biosynthetic process"/>
    <property type="evidence" value="ECO:0007669"/>
    <property type="project" value="UniProtKB-UniPathway"/>
</dbReference>
<accession>A0A7X6K5R3</accession>
<evidence type="ECO:0000256" key="2">
    <source>
        <dbReference type="ARBA" id="ARBA00023267"/>
    </source>
</evidence>
<dbReference type="PRINTS" id="PR01071">
    <property type="entry name" value="ACOABIOTINCC"/>
</dbReference>
<evidence type="ECO:0000313" key="6">
    <source>
        <dbReference type="Proteomes" id="UP000544090"/>
    </source>
</evidence>
<evidence type="ECO:0000313" key="5">
    <source>
        <dbReference type="EMBL" id="NKX56050.1"/>
    </source>
</evidence>
<dbReference type="RefSeq" id="WP_168488016.1">
    <property type="nucleotide sequence ID" value="NZ_JAAZSQ010000018.1"/>
</dbReference>
<comment type="pathway">
    <text evidence="3">Lipid metabolism; fatty acid biosynthesis.</text>
</comment>
<keyword evidence="3" id="KW-0276">Fatty acid metabolism</keyword>
<dbReference type="InterPro" id="IPR050709">
    <property type="entry name" value="Biotin_Carboxyl_Carrier/Decarb"/>
</dbReference>
<organism evidence="5 6">
    <name type="scientific">Arthrobacter mobilis</name>
    <dbReference type="NCBI Taxonomy" id="2724944"/>
    <lineage>
        <taxon>Bacteria</taxon>
        <taxon>Bacillati</taxon>
        <taxon>Actinomycetota</taxon>
        <taxon>Actinomycetes</taxon>
        <taxon>Micrococcales</taxon>
        <taxon>Micrococcaceae</taxon>
        <taxon>Arthrobacter</taxon>
    </lineage>
</organism>
<keyword evidence="3" id="KW-0443">Lipid metabolism</keyword>
<feature type="domain" description="Lipoyl-binding" evidence="4">
    <location>
        <begin position="1"/>
        <end position="77"/>
    </location>
</feature>
<protein>
    <recommendedName>
        <fullName evidence="1 3">Biotin carboxyl carrier protein of acetyl-CoA carboxylase</fullName>
    </recommendedName>
</protein>
<dbReference type="SUPFAM" id="SSF51230">
    <property type="entry name" value="Single hybrid motif"/>
    <property type="match status" value="1"/>
</dbReference>
<keyword evidence="3" id="KW-0275">Fatty acid biosynthesis</keyword>
<dbReference type="InterPro" id="IPR000089">
    <property type="entry name" value="Biotin_lipoyl"/>
</dbReference>
<dbReference type="EMBL" id="JAAZSQ010000018">
    <property type="protein sequence ID" value="NKX56050.1"/>
    <property type="molecule type" value="Genomic_DNA"/>
</dbReference>
<gene>
    <name evidence="5" type="ORF">HGG74_16225</name>
</gene>
<dbReference type="GO" id="GO:0009317">
    <property type="term" value="C:acetyl-CoA carboxylase complex"/>
    <property type="evidence" value="ECO:0007669"/>
    <property type="project" value="InterPro"/>
</dbReference>
<dbReference type="AlphaFoldDB" id="A0A7X6K5R3"/>
<dbReference type="InterPro" id="IPR011053">
    <property type="entry name" value="Single_hybrid_motif"/>
</dbReference>
<dbReference type="InterPro" id="IPR001249">
    <property type="entry name" value="AcCoA_biotinCC"/>
</dbReference>
<dbReference type="PANTHER" id="PTHR45266:SF3">
    <property type="entry name" value="OXALOACETATE DECARBOXYLASE ALPHA CHAIN"/>
    <property type="match status" value="1"/>
</dbReference>
<name>A0A7X6K5R3_9MICC</name>
<dbReference type="Pfam" id="PF00364">
    <property type="entry name" value="Biotin_lipoyl"/>
    <property type="match status" value="1"/>
</dbReference>
<dbReference type="NCBIfam" id="NF005457">
    <property type="entry name" value="PRK07051.1"/>
    <property type="match status" value="1"/>
</dbReference>
<keyword evidence="6" id="KW-1185">Reference proteome</keyword>
<evidence type="ECO:0000259" key="4">
    <source>
        <dbReference type="PROSITE" id="PS50968"/>
    </source>
</evidence>
<dbReference type="PROSITE" id="PS50968">
    <property type="entry name" value="BIOTINYL_LIPOYL"/>
    <property type="match status" value="1"/>
</dbReference>
<dbReference type="Gene3D" id="2.40.50.100">
    <property type="match status" value="1"/>
</dbReference>
<dbReference type="UniPathway" id="UPA00094"/>
<evidence type="ECO:0000256" key="1">
    <source>
        <dbReference type="ARBA" id="ARBA00017562"/>
    </source>
</evidence>
<proteinExistence type="predicted"/>
<dbReference type="Proteomes" id="UP000544090">
    <property type="component" value="Unassembled WGS sequence"/>
</dbReference>
<dbReference type="PANTHER" id="PTHR45266">
    <property type="entry name" value="OXALOACETATE DECARBOXYLASE ALPHA CHAIN"/>
    <property type="match status" value="1"/>
</dbReference>